<protein>
    <submittedName>
        <fullName evidence="1">Uncharacterized protein</fullName>
    </submittedName>
</protein>
<reference evidence="1 2" key="1">
    <citation type="submission" date="2016-10" db="EMBL/GenBank/DDBJ databases">
        <authorList>
            <person name="Varghese N."/>
            <person name="Submissions S."/>
        </authorList>
    </citation>
    <scope>NUCLEOTIDE SEQUENCE [LARGE SCALE GENOMIC DNA]</scope>
    <source>
        <strain evidence="1 2">DSM 17997</strain>
    </source>
</reference>
<dbReference type="EMBL" id="FNQC01000016">
    <property type="protein sequence ID" value="SDZ48042.1"/>
    <property type="molecule type" value="Genomic_DNA"/>
</dbReference>
<keyword evidence="2" id="KW-1185">Reference proteome</keyword>
<comment type="caution">
    <text evidence="1">The sequence shown here is derived from an EMBL/GenBank/DDBJ whole genome shotgun (WGS) entry which is preliminary data.</text>
</comment>
<dbReference type="Proteomes" id="UP000199663">
    <property type="component" value="Unassembled WGS sequence"/>
</dbReference>
<name>A0A1H3TCQ1_9BACT</name>
<evidence type="ECO:0000313" key="2">
    <source>
        <dbReference type="Proteomes" id="UP000199663"/>
    </source>
</evidence>
<organism evidence="1 2">
    <name type="scientific">Rhodonellum ikkaensis</name>
    <dbReference type="NCBI Taxonomy" id="336829"/>
    <lineage>
        <taxon>Bacteria</taxon>
        <taxon>Pseudomonadati</taxon>
        <taxon>Bacteroidota</taxon>
        <taxon>Cytophagia</taxon>
        <taxon>Cytophagales</taxon>
        <taxon>Cytophagaceae</taxon>
        <taxon>Rhodonellum</taxon>
    </lineage>
</organism>
<gene>
    <name evidence="1" type="ORF">SAMN05444412_11696</name>
</gene>
<sequence length="52" mass="5687">MLRVVSDIGATAGSLECAVMVVEGFDILPQITGFGHLPLYRYSSENYGYTML</sequence>
<evidence type="ECO:0000313" key="1">
    <source>
        <dbReference type="EMBL" id="SDZ48042.1"/>
    </source>
</evidence>
<accession>A0A1H3TCQ1</accession>
<proteinExistence type="predicted"/>